<evidence type="ECO:0000256" key="3">
    <source>
        <dbReference type="SAM" id="SignalP"/>
    </source>
</evidence>
<protein>
    <submittedName>
        <fullName evidence="5">Fc receptor like protein 1</fullName>
    </submittedName>
</protein>
<dbReference type="InterPro" id="IPR050488">
    <property type="entry name" value="Ig_Fc_receptor"/>
</dbReference>
<dbReference type="InterPro" id="IPR007110">
    <property type="entry name" value="Ig-like_dom"/>
</dbReference>
<evidence type="ECO:0000313" key="5">
    <source>
        <dbReference type="EMBL" id="BBC70849.1"/>
    </source>
</evidence>
<dbReference type="Pfam" id="PF13895">
    <property type="entry name" value="Ig_2"/>
    <property type="match status" value="2"/>
</dbReference>
<feature type="chain" id="PRO_5019069258" evidence="3">
    <location>
        <begin position="23"/>
        <end position="357"/>
    </location>
</feature>
<dbReference type="SMART" id="SM00408">
    <property type="entry name" value="IGc2"/>
    <property type="match status" value="2"/>
</dbReference>
<dbReference type="EMBL" id="LC369763">
    <property type="protein sequence ID" value="BBC70849.1"/>
    <property type="molecule type" value="mRNA"/>
</dbReference>
<evidence type="ECO:0000256" key="1">
    <source>
        <dbReference type="ARBA" id="ARBA00022729"/>
    </source>
</evidence>
<name>A0A3T0XU98_PAROL</name>
<dbReference type="InterPro" id="IPR003598">
    <property type="entry name" value="Ig_sub2"/>
</dbReference>
<dbReference type="GO" id="GO:0004888">
    <property type="term" value="F:transmembrane signaling receptor activity"/>
    <property type="evidence" value="ECO:0007669"/>
    <property type="project" value="TreeGrafter"/>
</dbReference>
<dbReference type="PANTHER" id="PTHR11481">
    <property type="entry name" value="IMMUNOGLOBULIN FC RECEPTOR"/>
    <property type="match status" value="1"/>
</dbReference>
<keyword evidence="2" id="KW-1015">Disulfide bond</keyword>
<dbReference type="InterPro" id="IPR003599">
    <property type="entry name" value="Ig_sub"/>
</dbReference>
<dbReference type="SUPFAM" id="SSF48726">
    <property type="entry name" value="Immunoglobulin"/>
    <property type="match status" value="2"/>
</dbReference>
<feature type="domain" description="Ig-like" evidence="4">
    <location>
        <begin position="18"/>
        <end position="94"/>
    </location>
</feature>
<feature type="domain" description="Ig-like" evidence="4">
    <location>
        <begin position="111"/>
        <end position="206"/>
    </location>
</feature>
<accession>A0A3T0XU98</accession>
<dbReference type="SMART" id="SM00409">
    <property type="entry name" value="IG"/>
    <property type="match status" value="2"/>
</dbReference>
<gene>
    <name evidence="5" type="primary">FcR1-like 1</name>
</gene>
<proteinExistence type="evidence at transcript level"/>
<evidence type="ECO:0000259" key="4">
    <source>
        <dbReference type="PROSITE" id="PS50835"/>
    </source>
</evidence>
<dbReference type="PANTHER" id="PTHR11481:SF64">
    <property type="entry name" value="FC RECEPTOR-LIKE PROTEIN 4"/>
    <property type="match status" value="1"/>
</dbReference>
<evidence type="ECO:0000256" key="2">
    <source>
        <dbReference type="ARBA" id="ARBA00023157"/>
    </source>
</evidence>
<sequence length="357" mass="40115">MDVVISLLFILTLAQHLPPVAPLETLLSAVVESVLGDSRIFSGEEVRLRCSVPDVHGSKWDYQWFKGSEKLGHSGEHLVLWKARVKDSGKYYCQGLRDSLVGNIYTLKSLPVEIQVDGGWAILEVPPQHGLVGQTLKFTCHVRGNPSIHEVILYRDNVEIMIQSGSNPHFHLNNLTLEDQGMYSCRASWDSDRLTRSVISAEASVQVLEVLTQPILEIVELDHLKMRLICHLQYNAHAPAPSINYYFYNNNKRLGTATSENRFLAKQRPGHYSCKAKVPQLDISRWSEPKSFGQVTGQPTMPPFLQPRNARPFVPPVSSPAAAQMFLYQASPAPDSQMSHNEMPDYFDDMTPTTVIH</sequence>
<dbReference type="AlphaFoldDB" id="A0A3T0XU98"/>
<dbReference type="PROSITE" id="PS50835">
    <property type="entry name" value="IG_LIKE"/>
    <property type="match status" value="2"/>
</dbReference>
<dbReference type="InterPro" id="IPR013783">
    <property type="entry name" value="Ig-like_fold"/>
</dbReference>
<dbReference type="InterPro" id="IPR036179">
    <property type="entry name" value="Ig-like_dom_sf"/>
</dbReference>
<dbReference type="GO" id="GO:0006955">
    <property type="term" value="P:immune response"/>
    <property type="evidence" value="ECO:0007669"/>
    <property type="project" value="TreeGrafter"/>
</dbReference>
<keyword evidence="5" id="KW-0675">Receptor</keyword>
<reference evidence="5" key="1">
    <citation type="journal article" date="2019" name="Fish Shellfish Immunol.">
        <title>Identification and expression analysis of Fc receptor-like proteins in Japanese flounder (Paralichthys olivaceus).</title>
        <authorList>
            <person name="Jirapongpairoj W."/>
            <person name="Hirono I."/>
            <person name="Kondo H."/>
        </authorList>
    </citation>
    <scope>NUCLEOTIDE SEQUENCE</scope>
</reference>
<organism evidence="5">
    <name type="scientific">Paralichthys olivaceus</name>
    <name type="common">Bastard halibut</name>
    <name type="synonym">Hippoglossus olivaceus</name>
    <dbReference type="NCBI Taxonomy" id="8255"/>
    <lineage>
        <taxon>Eukaryota</taxon>
        <taxon>Metazoa</taxon>
        <taxon>Chordata</taxon>
        <taxon>Craniata</taxon>
        <taxon>Vertebrata</taxon>
        <taxon>Euteleostomi</taxon>
        <taxon>Actinopterygii</taxon>
        <taxon>Neopterygii</taxon>
        <taxon>Teleostei</taxon>
        <taxon>Neoteleostei</taxon>
        <taxon>Acanthomorphata</taxon>
        <taxon>Carangaria</taxon>
        <taxon>Pleuronectiformes</taxon>
        <taxon>Pleuronectoidei</taxon>
        <taxon>Paralichthyidae</taxon>
        <taxon>Paralichthys</taxon>
    </lineage>
</organism>
<dbReference type="Gene3D" id="2.60.40.10">
    <property type="entry name" value="Immunoglobulins"/>
    <property type="match status" value="2"/>
</dbReference>
<dbReference type="GO" id="GO:0007166">
    <property type="term" value="P:cell surface receptor signaling pathway"/>
    <property type="evidence" value="ECO:0007669"/>
    <property type="project" value="TreeGrafter"/>
</dbReference>
<keyword evidence="1 3" id="KW-0732">Signal</keyword>
<feature type="signal peptide" evidence="3">
    <location>
        <begin position="1"/>
        <end position="22"/>
    </location>
</feature>
<dbReference type="GO" id="GO:0009897">
    <property type="term" value="C:external side of plasma membrane"/>
    <property type="evidence" value="ECO:0007669"/>
    <property type="project" value="TreeGrafter"/>
</dbReference>